<dbReference type="NCBIfam" id="TIGR00231">
    <property type="entry name" value="small_GTP"/>
    <property type="match status" value="1"/>
</dbReference>
<dbReference type="GeneID" id="8623588"/>
<name>Q54SH9_DICDI</name>
<dbReference type="SMART" id="SM00177">
    <property type="entry name" value="ARF"/>
    <property type="match status" value="1"/>
</dbReference>
<dbReference type="InterPro" id="IPR024156">
    <property type="entry name" value="Small_GTPase_ARF"/>
</dbReference>
<accession>Q54SH9</accession>
<dbReference type="PROSITE" id="PS51417">
    <property type="entry name" value="ARF"/>
    <property type="match status" value="1"/>
</dbReference>
<dbReference type="SMR" id="Q54SH9"/>
<keyword evidence="4" id="KW-0460">Magnesium</keyword>
<organism evidence="6 7">
    <name type="scientific">Dictyostelium discoideum</name>
    <name type="common">Social amoeba</name>
    <dbReference type="NCBI Taxonomy" id="44689"/>
    <lineage>
        <taxon>Eukaryota</taxon>
        <taxon>Amoebozoa</taxon>
        <taxon>Evosea</taxon>
        <taxon>Eumycetozoa</taxon>
        <taxon>Dictyostelia</taxon>
        <taxon>Dictyosteliales</taxon>
        <taxon>Dictyosteliaceae</taxon>
        <taxon>Dictyostelium</taxon>
    </lineage>
</organism>
<protein>
    <submittedName>
        <fullName evidence="6">ADP-ribosylation factor-related</fullName>
    </submittedName>
</protein>
<keyword evidence="7" id="KW-1185">Reference proteome</keyword>
<dbReference type="Reactome" id="R-DDI-6807878">
    <property type="pathway name" value="COPI-mediated anterograde transport"/>
</dbReference>
<dbReference type="eggNOG" id="KOG0070">
    <property type="taxonomic scope" value="Eukaryota"/>
</dbReference>
<gene>
    <name evidence="6" type="primary">arrA</name>
    <name evidence="6" type="ORF">DDB_G0282457</name>
</gene>
<evidence type="ECO:0000313" key="7">
    <source>
        <dbReference type="Proteomes" id="UP000002195"/>
    </source>
</evidence>
<dbReference type="HOGENOM" id="CLU_040729_9_3_1"/>
<dbReference type="Reactome" id="R-DDI-199992">
    <property type="pathway name" value="trans-Golgi Network Vesicle Budding"/>
</dbReference>
<evidence type="ECO:0000256" key="2">
    <source>
        <dbReference type="ARBA" id="ARBA00023134"/>
    </source>
</evidence>
<dbReference type="STRING" id="44689.Q54SH9"/>
<keyword evidence="2 3" id="KW-0342">GTP-binding</keyword>
<comment type="similarity">
    <text evidence="5">Belongs to the small GTPase superfamily. Arf family.</text>
</comment>
<dbReference type="InterPro" id="IPR027417">
    <property type="entry name" value="P-loop_NTPase"/>
</dbReference>
<proteinExistence type="inferred from homology"/>
<dbReference type="PANTHER" id="PTHR11711">
    <property type="entry name" value="ADP RIBOSYLATION FACTOR-RELATED"/>
    <property type="match status" value="1"/>
</dbReference>
<reference evidence="6 7" key="1">
    <citation type="journal article" date="2005" name="Nature">
        <title>The genome of the social amoeba Dictyostelium discoideum.</title>
        <authorList>
            <consortium name="The Dictyostelium discoideum Sequencing Consortium"/>
            <person name="Eichinger L."/>
            <person name="Pachebat J.A."/>
            <person name="Glockner G."/>
            <person name="Rajandream M.A."/>
            <person name="Sucgang R."/>
            <person name="Berriman M."/>
            <person name="Song J."/>
            <person name="Olsen R."/>
            <person name="Szafranski K."/>
            <person name="Xu Q."/>
            <person name="Tunggal B."/>
            <person name="Kummerfeld S."/>
            <person name="Madera M."/>
            <person name="Konfortov B.A."/>
            <person name="Rivero F."/>
            <person name="Bankier A.T."/>
            <person name="Lehmann R."/>
            <person name="Hamlin N."/>
            <person name="Davies R."/>
            <person name="Gaudet P."/>
            <person name="Fey P."/>
            <person name="Pilcher K."/>
            <person name="Chen G."/>
            <person name="Saunders D."/>
            <person name="Sodergren E."/>
            <person name="Davis P."/>
            <person name="Kerhornou A."/>
            <person name="Nie X."/>
            <person name="Hall N."/>
            <person name="Anjard C."/>
            <person name="Hemphill L."/>
            <person name="Bason N."/>
            <person name="Farbrother P."/>
            <person name="Desany B."/>
            <person name="Just E."/>
            <person name="Morio T."/>
            <person name="Rost R."/>
            <person name="Churcher C."/>
            <person name="Cooper J."/>
            <person name="Haydock S."/>
            <person name="van Driessche N."/>
            <person name="Cronin A."/>
            <person name="Goodhead I."/>
            <person name="Muzny D."/>
            <person name="Mourier T."/>
            <person name="Pain A."/>
            <person name="Lu M."/>
            <person name="Harper D."/>
            <person name="Lindsay R."/>
            <person name="Hauser H."/>
            <person name="James K."/>
            <person name="Quiles M."/>
            <person name="Madan Babu M."/>
            <person name="Saito T."/>
            <person name="Buchrieser C."/>
            <person name="Wardroper A."/>
            <person name="Felder M."/>
            <person name="Thangavelu M."/>
            <person name="Johnson D."/>
            <person name="Knights A."/>
            <person name="Loulseged H."/>
            <person name="Mungall K."/>
            <person name="Oliver K."/>
            <person name="Price C."/>
            <person name="Quail M.A."/>
            <person name="Urushihara H."/>
            <person name="Hernandez J."/>
            <person name="Rabbinowitsch E."/>
            <person name="Steffen D."/>
            <person name="Sanders M."/>
            <person name="Ma J."/>
            <person name="Kohara Y."/>
            <person name="Sharp S."/>
            <person name="Simmonds M."/>
            <person name="Spiegler S."/>
            <person name="Tivey A."/>
            <person name="Sugano S."/>
            <person name="White B."/>
            <person name="Walker D."/>
            <person name="Woodward J."/>
            <person name="Winckler T."/>
            <person name="Tanaka Y."/>
            <person name="Shaulsky G."/>
            <person name="Schleicher M."/>
            <person name="Weinstock G."/>
            <person name="Rosenthal A."/>
            <person name="Cox E.C."/>
            <person name="Chisholm R.L."/>
            <person name="Gibbs R."/>
            <person name="Loomis W.F."/>
            <person name="Platzer M."/>
            <person name="Kay R.R."/>
            <person name="Williams J."/>
            <person name="Dear P.H."/>
            <person name="Noegel A.A."/>
            <person name="Barrell B."/>
            <person name="Kuspa A."/>
        </authorList>
    </citation>
    <scope>NUCLEOTIDE SEQUENCE [LARGE SCALE GENOMIC DNA]</scope>
    <source>
        <strain evidence="6 7">AX4</strain>
    </source>
</reference>
<evidence type="ECO:0000256" key="5">
    <source>
        <dbReference type="RuleBase" id="RU003925"/>
    </source>
</evidence>
<dbReference type="SMART" id="SM00178">
    <property type="entry name" value="SAR"/>
    <property type="match status" value="1"/>
</dbReference>
<dbReference type="Gene3D" id="3.40.50.300">
    <property type="entry name" value="P-loop containing nucleotide triphosphate hydrolases"/>
    <property type="match status" value="1"/>
</dbReference>
<dbReference type="RefSeq" id="XP_640060.1">
    <property type="nucleotide sequence ID" value="XM_634968.1"/>
</dbReference>
<dbReference type="GO" id="GO:0016192">
    <property type="term" value="P:vesicle-mediated transport"/>
    <property type="evidence" value="ECO:0000318"/>
    <property type="project" value="GO_Central"/>
</dbReference>
<dbReference type="InParanoid" id="Q54SH9"/>
<keyword evidence="1 3" id="KW-0547">Nucleotide-binding</keyword>
<dbReference type="GO" id="GO:0003924">
    <property type="term" value="F:GTPase activity"/>
    <property type="evidence" value="ECO:0007669"/>
    <property type="project" value="InterPro"/>
</dbReference>
<comment type="caution">
    <text evidence="6">The sequence shown here is derived from an EMBL/GenBank/DDBJ whole genome shotgun (WGS) entry which is preliminary data.</text>
</comment>
<dbReference type="Reactome" id="R-DDI-6811434">
    <property type="pathway name" value="COPI-dependent Golgi-to-ER retrograde traffic"/>
</dbReference>
<dbReference type="GO" id="GO:0005886">
    <property type="term" value="C:plasma membrane"/>
    <property type="evidence" value="ECO:0000318"/>
    <property type="project" value="GO_Central"/>
</dbReference>
<dbReference type="FunFam" id="3.40.50.300:FF:003267">
    <property type="entry name" value="ADP-ribosylation factor-related"/>
    <property type="match status" value="1"/>
</dbReference>
<dbReference type="AlphaFoldDB" id="Q54SH9"/>
<dbReference type="InterPro" id="IPR005225">
    <property type="entry name" value="Small_GTP-bd"/>
</dbReference>
<dbReference type="OMA" id="HDWYVES"/>
<sequence length="197" mass="23109">MGNLIFKLTNCKIGKKILMIGIDDSGKTTMLYKMKTNKIQKTIPTIGFNYEDIELNGATFTIFDVKGGCSINNNLWKYYYKEISAIIFVVNCLDREKIDEVKFEILKLLNDQIDLKQIPILIYLNKYDKEFLFKEDQRHTYYELNRDNPITISELEILLELSNDDNKYNKKWHIEYSSSATGLGINKGIEWLIENCY</sequence>
<dbReference type="CDD" id="cd00878">
    <property type="entry name" value="Arf_Arl"/>
    <property type="match status" value="1"/>
</dbReference>
<dbReference type="Proteomes" id="UP000002195">
    <property type="component" value="Unassembled WGS sequence"/>
</dbReference>
<dbReference type="Pfam" id="PF00025">
    <property type="entry name" value="Arf"/>
    <property type="match status" value="1"/>
</dbReference>
<keyword evidence="4" id="KW-0479">Metal-binding</keyword>
<dbReference type="GO" id="GO:0005525">
    <property type="term" value="F:GTP binding"/>
    <property type="evidence" value="ECO:0000318"/>
    <property type="project" value="GO_Central"/>
</dbReference>
<dbReference type="PRINTS" id="PR00328">
    <property type="entry name" value="SAR1GTPBP"/>
</dbReference>
<dbReference type="Reactome" id="R-DDI-1660514">
    <property type="pathway name" value="Synthesis of PIPs at the Golgi membrane"/>
</dbReference>
<evidence type="ECO:0000256" key="3">
    <source>
        <dbReference type="PIRSR" id="PIRSR606689-1"/>
    </source>
</evidence>
<evidence type="ECO:0000256" key="1">
    <source>
        <dbReference type="ARBA" id="ARBA00022741"/>
    </source>
</evidence>
<feature type="binding site" evidence="3">
    <location>
        <begin position="21"/>
        <end position="28"/>
    </location>
    <ligand>
        <name>GTP</name>
        <dbReference type="ChEBI" id="CHEBI:37565"/>
    </ligand>
</feature>
<feature type="binding site" evidence="3">
    <location>
        <position position="67"/>
    </location>
    <ligand>
        <name>GTP</name>
        <dbReference type="ChEBI" id="CHEBI:37565"/>
    </ligand>
</feature>
<dbReference type="Reactome" id="R-DDI-6811438">
    <property type="pathway name" value="Intra-Golgi traffic"/>
</dbReference>
<dbReference type="VEuPathDB" id="AmoebaDB:DDB_G0282457"/>
<dbReference type="PhylomeDB" id="Q54SH9"/>
<feature type="binding site" evidence="4">
    <location>
        <position position="28"/>
    </location>
    <ligand>
        <name>Mg(2+)</name>
        <dbReference type="ChEBI" id="CHEBI:18420"/>
    </ligand>
</feature>
<dbReference type="GO" id="GO:0006886">
    <property type="term" value="P:intracellular protein transport"/>
    <property type="evidence" value="ECO:0000318"/>
    <property type="project" value="GO_Central"/>
</dbReference>
<dbReference type="dictyBase" id="DDB_G0282457">
    <property type="gene designation" value="arrA"/>
</dbReference>
<dbReference type="EMBL" id="AAFI02000047">
    <property type="protein sequence ID" value="EAL66088.1"/>
    <property type="molecule type" value="Genomic_DNA"/>
</dbReference>
<dbReference type="KEGG" id="ddi:DDB_G0282457"/>
<dbReference type="Reactome" id="R-DDI-5620916">
    <property type="pathway name" value="VxPx cargo-targeting to cilium"/>
</dbReference>
<evidence type="ECO:0000256" key="4">
    <source>
        <dbReference type="PIRSR" id="PIRSR606689-2"/>
    </source>
</evidence>
<dbReference type="InterPro" id="IPR006689">
    <property type="entry name" value="Small_GTPase_ARF/SAR"/>
</dbReference>
<dbReference type="PaxDb" id="44689-DDB0229369"/>
<dbReference type="GO" id="GO:0005737">
    <property type="term" value="C:cytoplasm"/>
    <property type="evidence" value="ECO:0000318"/>
    <property type="project" value="GO_Central"/>
</dbReference>
<evidence type="ECO:0000313" key="6">
    <source>
        <dbReference type="EMBL" id="EAL66088.1"/>
    </source>
</evidence>
<dbReference type="SUPFAM" id="SSF52540">
    <property type="entry name" value="P-loop containing nucleoside triphosphate hydrolases"/>
    <property type="match status" value="1"/>
</dbReference>
<feature type="binding site" evidence="4">
    <location>
        <position position="45"/>
    </location>
    <ligand>
        <name>Mg(2+)</name>
        <dbReference type="ChEBI" id="CHEBI:18420"/>
    </ligand>
</feature>
<dbReference type="GO" id="GO:0046872">
    <property type="term" value="F:metal ion binding"/>
    <property type="evidence" value="ECO:0007669"/>
    <property type="project" value="UniProtKB-KW"/>
</dbReference>
<feature type="binding site" evidence="3">
    <location>
        <begin position="125"/>
        <end position="128"/>
    </location>
    <ligand>
        <name>GTP</name>
        <dbReference type="ChEBI" id="CHEBI:37565"/>
    </ligand>
</feature>